<dbReference type="SUPFAM" id="SSF101690">
    <property type="entry name" value="PAZ domain"/>
    <property type="match status" value="1"/>
</dbReference>
<dbReference type="EMBL" id="JAIWQS010000252">
    <property type="protein sequence ID" value="KAJ8747029.1"/>
    <property type="molecule type" value="Genomic_DNA"/>
</dbReference>
<dbReference type="Proteomes" id="UP001159364">
    <property type="component" value="Unassembled WGS sequence"/>
</dbReference>
<feature type="compositionally biased region" description="Basic and acidic residues" evidence="1">
    <location>
        <begin position="188"/>
        <end position="198"/>
    </location>
</feature>
<dbReference type="PANTHER" id="PTHR22891">
    <property type="entry name" value="EUKARYOTIC TRANSLATION INITIATION FACTOR 2C"/>
    <property type="match status" value="1"/>
</dbReference>
<sequence>MKVSTIHSMTSFPLEEIALSSCEEKETLDLSKKLADPLPALSFFLHSGSENGIICFKLCELLPLQRYVKALSILQRSQLVEKSRQKPQKKMRIWTDVMKSNNYAAEPMLQSCGVKISSRFTQVEGCVLSAPKVVSNQLKKVMMIYSICLLEKRRMKLENGTSNSIDGENGLERVHESGSDMFGFSNPESDKGNKGIKL</sequence>
<gene>
    <name evidence="2" type="ORF">K2173_013407</name>
</gene>
<dbReference type="AlphaFoldDB" id="A0AAV8S4M0"/>
<proteinExistence type="predicted"/>
<organism evidence="2 3">
    <name type="scientific">Erythroxylum novogranatense</name>
    <dbReference type="NCBI Taxonomy" id="1862640"/>
    <lineage>
        <taxon>Eukaryota</taxon>
        <taxon>Viridiplantae</taxon>
        <taxon>Streptophyta</taxon>
        <taxon>Embryophyta</taxon>
        <taxon>Tracheophyta</taxon>
        <taxon>Spermatophyta</taxon>
        <taxon>Magnoliopsida</taxon>
        <taxon>eudicotyledons</taxon>
        <taxon>Gunneridae</taxon>
        <taxon>Pentapetalae</taxon>
        <taxon>rosids</taxon>
        <taxon>fabids</taxon>
        <taxon>Malpighiales</taxon>
        <taxon>Erythroxylaceae</taxon>
        <taxon>Erythroxylum</taxon>
    </lineage>
</organism>
<accession>A0AAV8S4M0</accession>
<evidence type="ECO:0000256" key="1">
    <source>
        <dbReference type="SAM" id="MobiDB-lite"/>
    </source>
</evidence>
<evidence type="ECO:0000313" key="2">
    <source>
        <dbReference type="EMBL" id="KAJ8747029.1"/>
    </source>
</evidence>
<protein>
    <submittedName>
        <fullName evidence="2">Uncharacterized protein</fullName>
    </submittedName>
</protein>
<dbReference type="InterPro" id="IPR036085">
    <property type="entry name" value="PAZ_dom_sf"/>
</dbReference>
<feature type="region of interest" description="Disordered" evidence="1">
    <location>
        <begin position="160"/>
        <end position="198"/>
    </location>
</feature>
<name>A0AAV8S4M0_9ROSI</name>
<evidence type="ECO:0000313" key="3">
    <source>
        <dbReference type="Proteomes" id="UP001159364"/>
    </source>
</evidence>
<comment type="caution">
    <text evidence="2">The sequence shown here is derived from an EMBL/GenBank/DDBJ whole genome shotgun (WGS) entry which is preliminary data.</text>
</comment>
<reference evidence="2 3" key="1">
    <citation type="submission" date="2021-09" db="EMBL/GenBank/DDBJ databases">
        <title>Genomic insights and catalytic innovation underlie evolution of tropane alkaloids biosynthesis.</title>
        <authorList>
            <person name="Wang Y.-J."/>
            <person name="Tian T."/>
            <person name="Huang J.-P."/>
            <person name="Huang S.-X."/>
        </authorList>
    </citation>
    <scope>NUCLEOTIDE SEQUENCE [LARGE SCALE GENOMIC DNA]</scope>
    <source>
        <strain evidence="2">KIB-2018</strain>
        <tissue evidence="2">Leaf</tissue>
    </source>
</reference>
<keyword evidence="3" id="KW-1185">Reference proteome</keyword>